<comment type="subcellular location">
    <subcellularLocation>
        <location evidence="2 10">Cytoplasm</location>
    </subcellularLocation>
</comment>
<dbReference type="VEuPathDB" id="VectorBase:AGAMI1_006629"/>
<evidence type="ECO:0000256" key="10">
    <source>
        <dbReference type="RuleBase" id="RU361210"/>
    </source>
</evidence>
<keyword evidence="5 10" id="KW-0963">Cytoplasm</keyword>
<gene>
    <name evidence="12" type="ORF">AgaP_AGAP008652</name>
</gene>
<dbReference type="KEGG" id="aga:1275501"/>
<keyword evidence="7 10" id="KW-0413">Isomerase</keyword>
<name>Q7Q8F6_ANOGA</name>
<dbReference type="HOGENOM" id="CLU_030733_3_1_1"/>
<comment type="catalytic activity">
    <reaction evidence="1 10">
        <text>[protein]-peptidylproline (omega=180) = [protein]-peptidylproline (omega=0)</text>
        <dbReference type="Rhea" id="RHEA:16237"/>
        <dbReference type="Rhea" id="RHEA-COMP:10747"/>
        <dbReference type="Rhea" id="RHEA-COMP:10748"/>
        <dbReference type="ChEBI" id="CHEBI:83833"/>
        <dbReference type="ChEBI" id="CHEBI:83834"/>
        <dbReference type="EC" id="5.2.1.8"/>
    </reaction>
</comment>
<dbReference type="InterPro" id="IPR004327">
    <property type="entry name" value="Phstyr_phstse_ac"/>
</dbReference>
<dbReference type="Gene3D" id="1.20.120.1150">
    <property type="match status" value="1"/>
</dbReference>
<dbReference type="GO" id="GO:0003755">
    <property type="term" value="F:peptidyl-prolyl cis-trans isomerase activity"/>
    <property type="evidence" value="ECO:0007669"/>
    <property type="project" value="UniProtKB-KW"/>
</dbReference>
<dbReference type="InterPro" id="IPR037218">
    <property type="entry name" value="PTPA_sf"/>
</dbReference>
<evidence type="ECO:0000256" key="4">
    <source>
        <dbReference type="ARBA" id="ARBA00013194"/>
    </source>
</evidence>
<dbReference type="PANTHER" id="PTHR10012:SF0">
    <property type="entry name" value="SERINE_THREONINE-PROTEIN PHOSPHATASE 2A ACTIVATOR"/>
    <property type="match status" value="1"/>
</dbReference>
<evidence type="ECO:0000313" key="12">
    <source>
        <dbReference type="EMBL" id="EAA10140.4"/>
    </source>
</evidence>
<comment type="caution">
    <text evidence="12">The sequence shown here is derived from an EMBL/GenBank/DDBJ whole genome shotgun (WGS) entry which is preliminary data.</text>
</comment>
<evidence type="ECO:0000256" key="2">
    <source>
        <dbReference type="ARBA" id="ARBA00004496"/>
    </source>
</evidence>
<accession>Q7Q8F6</accession>
<feature type="region of interest" description="Disordered" evidence="11">
    <location>
        <begin position="329"/>
        <end position="360"/>
    </location>
</feature>
<keyword evidence="6 10" id="KW-0697">Rotamase</keyword>
<evidence type="ECO:0000256" key="8">
    <source>
        <dbReference type="ARBA" id="ARBA00044786"/>
    </source>
</evidence>
<dbReference type="PaxDb" id="7165-AGAP008652-PA"/>
<sequence>MKFLPFINRMVSPAGADGEPKREFVVPEKLIKSPMDMELWQMSECYYDLIGFISSMSVALQGTRNSQEVAIPPVVEKLMQALDRLEQLAIETPPIDQPARFGNVAFKSWFQKMQSESMQLVSDALPDTLKDAAKELCVYFVDCFGNPTRIDYGTGHELAFVMFLMCLFKTGAVERKDEVAVGLKLFQKYIILARKLQVTYRMEPAGSHGVWSLDDFQFVPFIWGSAQLAVNSPIEPAQFVEEKWITKYKKELMFVGCIDYIQQVKTGHFAEHSNQLWSISAVPQWSKICTGLIKMYQKEVLSKFPVIQHVYFGSILTLKTVKPGTMLPSPRLGMLPRQQQQRPAPPAVPPPPAFPGGDGM</sequence>
<dbReference type="PANTHER" id="PTHR10012">
    <property type="entry name" value="SERINE/THREONINE-PROTEIN PHOSPHATASE 2A REGULATORY SUBUNIT B"/>
    <property type="match status" value="1"/>
</dbReference>
<reference evidence="12" key="3">
    <citation type="journal article" date="2004" name="Trends Parasitol.">
        <title>The Anopheles gambiae genome: an update.</title>
        <authorList>
            <person name="Mongin E."/>
            <person name="Louis C."/>
            <person name="Holt R.A."/>
            <person name="Birney E."/>
            <person name="Collins F.H."/>
        </authorList>
    </citation>
    <scope>NUCLEOTIDE SEQUENCE</scope>
    <source>
        <strain evidence="12">PEST</strain>
    </source>
</reference>
<dbReference type="Pfam" id="PF03095">
    <property type="entry name" value="PTPA"/>
    <property type="match status" value="1"/>
</dbReference>
<evidence type="ECO:0000256" key="3">
    <source>
        <dbReference type="ARBA" id="ARBA00011019"/>
    </source>
</evidence>
<dbReference type="SUPFAM" id="SSF140984">
    <property type="entry name" value="PTPA-like"/>
    <property type="match status" value="1"/>
</dbReference>
<dbReference type="GO" id="GO:0019211">
    <property type="term" value="F:phosphatase activator activity"/>
    <property type="evidence" value="ECO:0007669"/>
    <property type="project" value="InterPro"/>
</dbReference>
<protein>
    <recommendedName>
        <fullName evidence="8 10">Serine/threonine-protein phosphatase 2A activator</fullName>
        <ecNumber evidence="4 10">5.2.1.8</ecNumber>
    </recommendedName>
    <alternativeName>
        <fullName evidence="9 10">Phosphotyrosyl phosphatase activator</fullName>
    </alternativeName>
</protein>
<dbReference type="CDD" id="cd04087">
    <property type="entry name" value="PTPA"/>
    <property type="match status" value="1"/>
</dbReference>
<reference evidence="12" key="1">
    <citation type="journal article" date="2002" name="Science">
        <title>The genome sequence of the malaria mosquito Anopheles gambiae.</title>
        <authorList>
            <person name="Holt R.A."/>
            <person name="Subramanian G.M."/>
            <person name="Halpern A."/>
            <person name="Sutton G.G."/>
            <person name="Charlab R."/>
            <person name="Nusskern D.R."/>
            <person name="Wincker P."/>
            <person name="Clark A.G."/>
            <person name="Ribeiro J.M."/>
            <person name="Wides R."/>
            <person name="Salzberg S.L."/>
            <person name="Loftus B."/>
            <person name="Yandell M."/>
            <person name="Majoros W.H."/>
            <person name="Rusch D.B."/>
            <person name="Lai Z."/>
            <person name="Kraft C.L."/>
            <person name="Abril J.F."/>
            <person name="Anthouard V."/>
            <person name="Arensburger P."/>
            <person name="Atkinson P.W."/>
            <person name="Baden H."/>
            <person name="de Berardinis V."/>
            <person name="Baldwin D."/>
            <person name="Benes V."/>
            <person name="Biedler J."/>
            <person name="Blass C."/>
            <person name="Bolanos R."/>
            <person name="Boscus D."/>
            <person name="Barnstead M."/>
            <person name="Cai S."/>
            <person name="Center A."/>
            <person name="Chaturverdi K."/>
            <person name="Christophides G.K."/>
            <person name="Chrystal M.A."/>
            <person name="Clamp M."/>
            <person name="Cravchik A."/>
            <person name="Curwen V."/>
            <person name="Dana A."/>
            <person name="Delcher A."/>
            <person name="Dew I."/>
            <person name="Evans C.A."/>
            <person name="Flanigan M."/>
            <person name="Grundschober-Freimoser A."/>
            <person name="Friedli L."/>
            <person name="Gu Z."/>
            <person name="Guan P."/>
            <person name="Guigo R."/>
            <person name="Hillenmeyer M.E."/>
            <person name="Hladun S.L."/>
            <person name="Hogan J.R."/>
            <person name="Hong Y.S."/>
            <person name="Hoover J."/>
            <person name="Jaillon O."/>
            <person name="Ke Z."/>
            <person name="Kodira C."/>
            <person name="Kokoza E."/>
            <person name="Koutsos A."/>
            <person name="Letunic I."/>
            <person name="Levitsky A."/>
            <person name="Liang Y."/>
            <person name="Lin J.J."/>
            <person name="Lobo N.F."/>
            <person name="Lopez J.R."/>
            <person name="Malek J.A."/>
            <person name="McIntosh T.C."/>
            <person name="Meister S."/>
            <person name="Miller J."/>
            <person name="Mobarry C."/>
            <person name="Mongin E."/>
            <person name="Murphy S.D."/>
            <person name="O'Brochta D.A."/>
            <person name="Pfannkoch C."/>
            <person name="Qi R."/>
            <person name="Regier M.A."/>
            <person name="Remington K."/>
            <person name="Shao H."/>
            <person name="Sharakhova M.V."/>
            <person name="Sitter C.D."/>
            <person name="Shetty J."/>
            <person name="Smith T.J."/>
            <person name="Strong R."/>
            <person name="Sun J."/>
            <person name="Thomasova D."/>
            <person name="Ton L.Q."/>
            <person name="Topalis P."/>
            <person name="Tu Z."/>
            <person name="Unger M.F."/>
            <person name="Walenz B."/>
            <person name="Wang A."/>
            <person name="Wang J."/>
            <person name="Wang M."/>
            <person name="Wang X."/>
            <person name="Woodford K.J."/>
            <person name="Wortman J.R."/>
            <person name="Wu M."/>
            <person name="Yao A."/>
            <person name="Zdobnov E.M."/>
            <person name="Zhang H."/>
            <person name="Zhao Q."/>
            <person name="Zhao S."/>
            <person name="Zhu S.C."/>
            <person name="Zhimulev I."/>
            <person name="Coluzzi M."/>
            <person name="della Torre A."/>
            <person name="Roth C.W."/>
            <person name="Louis C."/>
            <person name="Kalush F."/>
            <person name="Mural R.J."/>
            <person name="Myers E.W."/>
            <person name="Adams M.D."/>
            <person name="Smith H.O."/>
            <person name="Broder S."/>
            <person name="Gardner M.J."/>
            <person name="Fraser C.M."/>
            <person name="Birney E."/>
            <person name="Bork P."/>
            <person name="Brey P.T."/>
            <person name="Venter J.C."/>
            <person name="Weissenbach J."/>
            <person name="Kafatos F.C."/>
            <person name="Collins F.H."/>
            <person name="Hoffman S.L."/>
        </authorList>
    </citation>
    <scope>NUCLEOTIDE SEQUENCE [LARGE SCALE GENOMIC DNA]</scope>
    <source>
        <strain evidence="12">PEST</strain>
    </source>
</reference>
<comment type="function">
    <text evidence="10">PPIases accelerate the folding of proteins. It catalyzes the cis-trans isomerization of proline imidic peptide bonds in oligopeptides.</text>
</comment>
<evidence type="ECO:0000256" key="5">
    <source>
        <dbReference type="ARBA" id="ARBA00022490"/>
    </source>
</evidence>
<dbReference type="EC" id="5.2.1.8" evidence="4 10"/>
<dbReference type="PhylomeDB" id="Q7Q8F6"/>
<proteinExistence type="inferred from homology"/>
<evidence type="ECO:0000256" key="6">
    <source>
        <dbReference type="ARBA" id="ARBA00023110"/>
    </source>
</evidence>
<reference evidence="12" key="5">
    <citation type="submission" date="2011-05" db="EMBL/GenBank/DDBJ databases">
        <authorList>
            <consortium name="VectorBase"/>
        </authorList>
    </citation>
    <scope>NUCLEOTIDE SEQUENCE</scope>
    <source>
        <strain evidence="12">PEST</strain>
    </source>
</reference>
<organism evidence="12">
    <name type="scientific">Anopheles gambiae</name>
    <name type="common">African malaria mosquito</name>
    <dbReference type="NCBI Taxonomy" id="7165"/>
    <lineage>
        <taxon>Eukaryota</taxon>
        <taxon>Metazoa</taxon>
        <taxon>Ecdysozoa</taxon>
        <taxon>Arthropoda</taxon>
        <taxon>Hexapoda</taxon>
        <taxon>Insecta</taxon>
        <taxon>Pterygota</taxon>
        <taxon>Neoptera</taxon>
        <taxon>Endopterygota</taxon>
        <taxon>Diptera</taxon>
        <taxon>Nematocera</taxon>
        <taxon>Culicoidea</taxon>
        <taxon>Culicidae</taxon>
        <taxon>Anophelinae</taxon>
        <taxon>Anopheles</taxon>
    </lineage>
</organism>
<reference evidence="12" key="2">
    <citation type="submission" date="2002-03" db="EMBL/GenBank/DDBJ databases">
        <authorList>
            <consortium name="The Anopheles Genome Sequencing Consortium"/>
        </authorList>
    </citation>
    <scope>NUCLEOTIDE SEQUENCE</scope>
    <source>
        <strain evidence="12">PEST</strain>
    </source>
</reference>
<evidence type="ECO:0000256" key="1">
    <source>
        <dbReference type="ARBA" id="ARBA00000971"/>
    </source>
</evidence>
<evidence type="ECO:0000256" key="9">
    <source>
        <dbReference type="ARBA" id="ARBA00044820"/>
    </source>
</evidence>
<feature type="compositionally biased region" description="Pro residues" evidence="11">
    <location>
        <begin position="343"/>
        <end position="354"/>
    </location>
</feature>
<dbReference type="InterPro" id="IPR043170">
    <property type="entry name" value="PTPA_C_lid"/>
</dbReference>
<comment type="similarity">
    <text evidence="3 10">Belongs to the PTPA-type PPIase family.</text>
</comment>
<dbReference type="EMBL" id="AAAB01008944">
    <property type="protein sequence ID" value="EAA10140.4"/>
    <property type="molecule type" value="Genomic_DNA"/>
</dbReference>
<dbReference type="AlphaFoldDB" id="Q7Q8F6"/>
<dbReference type="STRING" id="7165.Q7Q8F6"/>
<dbReference type="eggNOG" id="KOG2867">
    <property type="taxonomic scope" value="Eukaryota"/>
</dbReference>
<reference evidence="12" key="4">
    <citation type="journal article" date="2007" name="Genome Biol.">
        <title>Update of the Anopheles gambiae PEST genome assembly.</title>
        <authorList>
            <person name="Sharakhova M.V."/>
            <person name="Hammond M.P."/>
            <person name="Lobo N.F."/>
            <person name="Krzywinski J."/>
            <person name="Unger M.F."/>
            <person name="Hillenmeyer M.E."/>
            <person name="Bruggner R.V."/>
            <person name="Birney E."/>
            <person name="Collins F.H."/>
        </authorList>
    </citation>
    <scope>NUCLEOTIDE SEQUENCE</scope>
    <source>
        <strain evidence="12">PEST</strain>
    </source>
</reference>
<dbReference type="PIRSF" id="PIRSF016325">
    <property type="entry name" value="Phstyr_phstse_ac"/>
    <property type="match status" value="1"/>
</dbReference>
<evidence type="ECO:0000256" key="11">
    <source>
        <dbReference type="SAM" id="MobiDB-lite"/>
    </source>
</evidence>
<dbReference type="FunFam" id="1.20.120.1150:FF:000002">
    <property type="entry name" value="Serine/threonine-protein phosphatase 2A activator"/>
    <property type="match status" value="1"/>
</dbReference>
<evidence type="ECO:0000256" key="7">
    <source>
        <dbReference type="ARBA" id="ARBA00023235"/>
    </source>
</evidence>
<dbReference type="VEuPathDB" id="VectorBase:AGAP008652"/>
<dbReference type="GO" id="GO:0005737">
    <property type="term" value="C:cytoplasm"/>
    <property type="evidence" value="ECO:0007669"/>
    <property type="project" value="UniProtKB-SubCell"/>
</dbReference>